<reference evidence="1 2" key="1">
    <citation type="submission" date="2018-08" db="EMBL/GenBank/DDBJ databases">
        <title>Erythrobacter zhengii sp.nov., a bacterium isolated from deep-sea sediment.</title>
        <authorList>
            <person name="Fang C."/>
            <person name="Wu Y.-H."/>
            <person name="Sun C."/>
            <person name="Wang H."/>
            <person name="Cheng H."/>
            <person name="Meng F.-X."/>
            <person name="Wang C.-S."/>
            <person name="Xu X.-W."/>
        </authorList>
    </citation>
    <scope>NUCLEOTIDE SEQUENCE [LARGE SCALE GENOMIC DNA]</scope>
    <source>
        <strain evidence="1 2">CCTCC AB 2015396</strain>
    </source>
</reference>
<dbReference type="PANTHER" id="PTHR40590:SF1">
    <property type="entry name" value="CYTOPLASMIC PROTEIN"/>
    <property type="match status" value="1"/>
</dbReference>
<keyword evidence="2" id="KW-1185">Reference proteome</keyword>
<gene>
    <name evidence="1" type="ORF">D2V17_02240</name>
</gene>
<dbReference type="EMBL" id="QXFM01000015">
    <property type="protein sequence ID" value="RIV91874.1"/>
    <property type="molecule type" value="Genomic_DNA"/>
</dbReference>
<evidence type="ECO:0000313" key="2">
    <source>
        <dbReference type="Proteomes" id="UP000265366"/>
    </source>
</evidence>
<comment type="caution">
    <text evidence="1">The sequence shown here is derived from an EMBL/GenBank/DDBJ whole genome shotgun (WGS) entry which is preliminary data.</text>
</comment>
<dbReference type="PANTHER" id="PTHR40590">
    <property type="entry name" value="CYTOPLASMIC PROTEIN-RELATED"/>
    <property type="match status" value="1"/>
</dbReference>
<accession>A0A3A1PGI9</accession>
<evidence type="ECO:0000313" key="1">
    <source>
        <dbReference type="EMBL" id="RIV91874.1"/>
    </source>
</evidence>
<organism evidence="1 2">
    <name type="scientific">Aurantiacibacter xanthus</name>
    <dbReference type="NCBI Taxonomy" id="1784712"/>
    <lineage>
        <taxon>Bacteria</taxon>
        <taxon>Pseudomonadati</taxon>
        <taxon>Pseudomonadota</taxon>
        <taxon>Alphaproteobacteria</taxon>
        <taxon>Sphingomonadales</taxon>
        <taxon>Erythrobacteraceae</taxon>
        <taxon>Aurantiacibacter</taxon>
    </lineage>
</organism>
<dbReference type="InterPro" id="IPR047111">
    <property type="entry name" value="YbaP-like"/>
</dbReference>
<dbReference type="CDD" id="cd14789">
    <property type="entry name" value="Tiki"/>
    <property type="match status" value="1"/>
</dbReference>
<dbReference type="AlphaFoldDB" id="A0A3A1PGI9"/>
<sequence>MAAAHGSSARGRQWASLARVLDRPGLLQFPRTAMLHALSLLARLTARLTALLLLCGTLAATPLRAEGPAALEQDYEPAPAIWRLTGKDSTIYLFGTIHALPPGFRWRSPLFDTIVTEADELVLESSSEDTMASLAAYRRKYGAIAASRMPTSRQLSPAAREKWRALIENSGAWFDEVDTLPLPLMAMGFGFSVAGEPSLSRPELGVESVLEAEFTEAGKPIGSIEDHGAVLLNLMRIDERGLIRELEADLARWSGKSPKSYRGAGASLFEPQTWQMEHDWARGLVGEEFDLGLGDGKLAAAFDDVLLTRRNHAWAGWIETRLERPGTVLVAVGAGHFEGPRSVLAMLEARGLVAERIN</sequence>
<dbReference type="Pfam" id="PF01963">
    <property type="entry name" value="TraB_PrgY_gumN"/>
    <property type="match status" value="1"/>
</dbReference>
<protein>
    <submittedName>
        <fullName evidence="1">TraB/GumN family protein</fullName>
    </submittedName>
</protein>
<dbReference type="InterPro" id="IPR002816">
    <property type="entry name" value="TraB/PrgY/GumN_fam"/>
</dbReference>
<dbReference type="OrthoDB" id="9806326at2"/>
<dbReference type="Proteomes" id="UP000265366">
    <property type="component" value="Unassembled WGS sequence"/>
</dbReference>
<name>A0A3A1PGI9_9SPHN</name>
<proteinExistence type="predicted"/>